<dbReference type="RefSeq" id="WP_089056032.1">
    <property type="nucleotide sequence ID" value="NZ_MUHA01000038.1"/>
</dbReference>
<dbReference type="Pfam" id="PF14086">
    <property type="entry name" value="DUF4266"/>
    <property type="match status" value="1"/>
</dbReference>
<dbReference type="Proteomes" id="UP000198336">
    <property type="component" value="Unassembled WGS sequence"/>
</dbReference>
<comment type="caution">
    <text evidence="2">The sequence shown here is derived from an EMBL/GenBank/DDBJ whole genome shotgun (WGS) entry which is preliminary data.</text>
</comment>
<evidence type="ECO:0000313" key="3">
    <source>
        <dbReference type="Proteomes" id="UP000198336"/>
    </source>
</evidence>
<protein>
    <submittedName>
        <fullName evidence="2">Arginine decarboxylase</fullName>
    </submittedName>
</protein>
<gene>
    <name evidence="2" type="ORF">B0A75_19935</name>
</gene>
<evidence type="ECO:0000259" key="1">
    <source>
        <dbReference type="Pfam" id="PF14086"/>
    </source>
</evidence>
<sequence>MKFLLLGLIGSLFTCCQSVKPYQKVYINDEDMQMPVSQTHAFESNYQSYREASSAVNAGKTGGGCGCN</sequence>
<feature type="domain" description="DUF4266" evidence="1">
    <location>
        <begin position="19"/>
        <end position="68"/>
    </location>
</feature>
<organism evidence="2 3">
    <name type="scientific">Flavobacterium oncorhynchi</name>
    <dbReference type="NCBI Taxonomy" id="728056"/>
    <lineage>
        <taxon>Bacteria</taxon>
        <taxon>Pseudomonadati</taxon>
        <taxon>Bacteroidota</taxon>
        <taxon>Flavobacteriia</taxon>
        <taxon>Flavobacteriales</taxon>
        <taxon>Flavobacteriaceae</taxon>
        <taxon>Flavobacterium</taxon>
    </lineage>
</organism>
<keyword evidence="3" id="KW-1185">Reference proteome</keyword>
<dbReference type="EMBL" id="MUHA01000038">
    <property type="protein sequence ID" value="OXA94126.1"/>
    <property type="molecule type" value="Genomic_DNA"/>
</dbReference>
<accession>A0A226HKD2</accession>
<dbReference type="AlphaFoldDB" id="A0A226HKD2"/>
<reference evidence="2 3" key="1">
    <citation type="submission" date="2016-11" db="EMBL/GenBank/DDBJ databases">
        <title>Whole genomes of Flavobacteriaceae.</title>
        <authorList>
            <person name="Stine C."/>
            <person name="Li C."/>
            <person name="Tadesse D."/>
        </authorList>
    </citation>
    <scope>NUCLEOTIDE SEQUENCE [LARGE SCALE GENOMIC DNA]</scope>
    <source>
        <strain evidence="2 3">CCUG 59446</strain>
    </source>
</reference>
<dbReference type="InterPro" id="IPR025362">
    <property type="entry name" value="DUF4266"/>
</dbReference>
<name>A0A226HKD2_9FLAO</name>
<proteinExistence type="predicted"/>
<evidence type="ECO:0000313" key="2">
    <source>
        <dbReference type="EMBL" id="OXA94126.1"/>
    </source>
</evidence>